<dbReference type="SUPFAM" id="SSF52540">
    <property type="entry name" value="P-loop containing nucleoside triphosphate hydrolases"/>
    <property type="match status" value="1"/>
</dbReference>
<proteinExistence type="predicted"/>
<dbReference type="EMBL" id="UINC01070533">
    <property type="protein sequence ID" value="SVC04756.1"/>
    <property type="molecule type" value="Genomic_DNA"/>
</dbReference>
<organism evidence="1">
    <name type="scientific">marine metagenome</name>
    <dbReference type="NCBI Taxonomy" id="408172"/>
    <lineage>
        <taxon>unclassified sequences</taxon>
        <taxon>metagenomes</taxon>
        <taxon>ecological metagenomes</taxon>
    </lineage>
</organism>
<gene>
    <name evidence="1" type="ORF">METZ01_LOCUS257610</name>
</gene>
<evidence type="ECO:0008006" key="2">
    <source>
        <dbReference type="Google" id="ProtNLM"/>
    </source>
</evidence>
<sequence>MGGDVLTWSNTIEKDGSITLNLILIGCEWAGKRTLGNQIAKWWSEQTGGEHHPPPEGIHFHDHYTVPHVVHIGGHDNHKEQSEKDILKLNPGILEHFQRYQIEYHFGHGFLQEGDHWNIDWYYGDAVYAPLYWGYGRPGEYGDRRSSRQHYDEEVLRLIPDTILVLVKATADTIRNRMNKGNSPYPSRHTGTMFKLGDAEYVLDRFQEEFDNSLIAHSFSIDTSSTTPEESLQEFIAKVEPHLTAKDRERMGANK</sequence>
<dbReference type="Gene3D" id="3.40.50.300">
    <property type="entry name" value="P-loop containing nucleotide triphosphate hydrolases"/>
    <property type="match status" value="1"/>
</dbReference>
<reference evidence="1" key="1">
    <citation type="submission" date="2018-05" db="EMBL/GenBank/DDBJ databases">
        <authorList>
            <person name="Lanie J.A."/>
            <person name="Ng W.-L."/>
            <person name="Kazmierczak K.M."/>
            <person name="Andrzejewski T.M."/>
            <person name="Davidsen T.M."/>
            <person name="Wayne K.J."/>
            <person name="Tettelin H."/>
            <person name="Glass J.I."/>
            <person name="Rusch D."/>
            <person name="Podicherti R."/>
            <person name="Tsui H.-C.T."/>
            <person name="Winkler M.E."/>
        </authorList>
    </citation>
    <scope>NUCLEOTIDE SEQUENCE</scope>
</reference>
<name>A0A382IYL7_9ZZZZ</name>
<accession>A0A382IYL7</accession>
<dbReference type="InterPro" id="IPR027417">
    <property type="entry name" value="P-loop_NTPase"/>
</dbReference>
<dbReference type="AlphaFoldDB" id="A0A382IYL7"/>
<protein>
    <recommendedName>
        <fullName evidence="2">Thymidylate kinase-like domain-containing protein</fullName>
    </recommendedName>
</protein>
<evidence type="ECO:0000313" key="1">
    <source>
        <dbReference type="EMBL" id="SVC04756.1"/>
    </source>
</evidence>